<keyword evidence="2" id="KW-1185">Reference proteome</keyword>
<organism evidence="1 2">
    <name type="scientific">Methanocaldococcus vulcanius (strain ATCC 700851 / DSM 12094 / M7)</name>
    <name type="common">Methanococcus vulcanius</name>
    <dbReference type="NCBI Taxonomy" id="579137"/>
    <lineage>
        <taxon>Archaea</taxon>
        <taxon>Methanobacteriati</taxon>
        <taxon>Methanobacteriota</taxon>
        <taxon>Methanomada group</taxon>
        <taxon>Methanococci</taxon>
        <taxon>Methanococcales</taxon>
        <taxon>Methanocaldococcaceae</taxon>
        <taxon>Methanocaldococcus</taxon>
    </lineage>
</organism>
<proteinExistence type="predicted"/>
<dbReference type="RefSeq" id="WP_015732774.1">
    <property type="nucleotide sequence ID" value="NC_013407.1"/>
</dbReference>
<name>C9RG52_METVM</name>
<dbReference type="EMBL" id="CP001787">
    <property type="protein sequence ID" value="ACX72554.1"/>
    <property type="molecule type" value="Genomic_DNA"/>
</dbReference>
<evidence type="ECO:0000313" key="2">
    <source>
        <dbReference type="Proteomes" id="UP000002063"/>
    </source>
</evidence>
<dbReference type="KEGG" id="mvu:Metvu_0696"/>
<dbReference type="STRING" id="579137.Metvu_0696"/>
<gene>
    <name evidence="1" type="ordered locus">Metvu_0696</name>
</gene>
<dbReference type="Proteomes" id="UP000002063">
    <property type="component" value="Chromosome"/>
</dbReference>
<dbReference type="GeneID" id="8513033"/>
<sequence>MGDAKETLKKIYFCGITLGYFKIVELNTIESKCNSKLKIIDFDKAKEKICNDHNLGKFQSSDALIIIKENERIDLIEVKKLKESINHRINENLTDKEIDKNIDEIFNNFNLFGKAFDSIQLIQILMRSKYVNKLNEEVRIKRNDIINFQKNIKVYFILLVDIEFCSVEDILASLEVLDYLKINEKSVYDKIKKAITNEFNRILNNSIVFDCLLMSFNEIDDYYIKEFGTLDLFSKI</sequence>
<accession>C9RG52</accession>
<dbReference type="AlphaFoldDB" id="C9RG52"/>
<reference evidence="1" key="1">
    <citation type="submission" date="2009-10" db="EMBL/GenBank/DDBJ databases">
        <title>Complete sequence of chromosome of Methanocaldococcus vulcanius M7.</title>
        <authorList>
            <consortium name="US DOE Joint Genome Institute"/>
            <person name="Lucas S."/>
            <person name="Copeland A."/>
            <person name="Lapidus A."/>
            <person name="Glavina del Rio T."/>
            <person name="Dalin E."/>
            <person name="Tice H."/>
            <person name="Bruce D."/>
            <person name="Goodwin L."/>
            <person name="Pitluck S."/>
            <person name="Lcollab F.I."/>
            <person name="Brettin T."/>
            <person name="Detter J.C."/>
            <person name="Han C."/>
            <person name="Tapia R."/>
            <person name="Kuske C.R."/>
            <person name="Schmutz J."/>
            <person name="Larimer F."/>
            <person name="Land M."/>
            <person name="Hauser L."/>
            <person name="Kyrpides N."/>
            <person name="Ovchinikova G."/>
            <person name="Sieprawska-Lupa M."/>
            <person name="Whitman W.B."/>
            <person name="Woyke T."/>
        </authorList>
    </citation>
    <scope>NUCLEOTIDE SEQUENCE [LARGE SCALE GENOMIC DNA]</scope>
    <source>
        <strain evidence="1">M7</strain>
    </source>
</reference>
<evidence type="ECO:0000313" key="1">
    <source>
        <dbReference type="EMBL" id="ACX72554.1"/>
    </source>
</evidence>
<protein>
    <submittedName>
        <fullName evidence="1">Uncharacterized protein</fullName>
    </submittedName>
</protein>
<dbReference type="HOGENOM" id="CLU_1173391_0_0_2"/>